<accession>A0A4Q0A337</accession>
<dbReference type="AlphaFoldDB" id="A0A4Q0A337"/>
<organism evidence="3 4">
    <name type="scientific">Dimargaris cristalligena</name>
    <dbReference type="NCBI Taxonomy" id="215637"/>
    <lineage>
        <taxon>Eukaryota</taxon>
        <taxon>Fungi</taxon>
        <taxon>Fungi incertae sedis</taxon>
        <taxon>Zoopagomycota</taxon>
        <taxon>Kickxellomycotina</taxon>
        <taxon>Dimargaritomycetes</taxon>
        <taxon>Dimargaritales</taxon>
        <taxon>Dimargaritaceae</taxon>
        <taxon>Dimargaris</taxon>
    </lineage>
</organism>
<feature type="region of interest" description="Disordered" evidence="1">
    <location>
        <begin position="738"/>
        <end position="783"/>
    </location>
</feature>
<feature type="compositionally biased region" description="Polar residues" evidence="1">
    <location>
        <begin position="738"/>
        <end position="747"/>
    </location>
</feature>
<dbReference type="EMBL" id="ML002232">
    <property type="protein sequence ID" value="RKP39981.1"/>
    <property type="molecule type" value="Genomic_DNA"/>
</dbReference>
<feature type="compositionally biased region" description="Polar residues" evidence="1">
    <location>
        <begin position="264"/>
        <end position="279"/>
    </location>
</feature>
<reference evidence="4" key="1">
    <citation type="journal article" date="2018" name="Nat. Microbiol.">
        <title>Leveraging single-cell genomics to expand the fungal tree of life.</title>
        <authorList>
            <person name="Ahrendt S.R."/>
            <person name="Quandt C.A."/>
            <person name="Ciobanu D."/>
            <person name="Clum A."/>
            <person name="Salamov A."/>
            <person name="Andreopoulos B."/>
            <person name="Cheng J.F."/>
            <person name="Woyke T."/>
            <person name="Pelin A."/>
            <person name="Henrissat B."/>
            <person name="Reynolds N.K."/>
            <person name="Benny G.L."/>
            <person name="Smith M.E."/>
            <person name="James T.Y."/>
            <person name="Grigoriev I.V."/>
        </authorList>
    </citation>
    <scope>NUCLEOTIDE SEQUENCE [LARGE SCALE GENOMIC DNA]</scope>
    <source>
        <strain evidence="4">RSA 468</strain>
    </source>
</reference>
<feature type="compositionally biased region" description="Acidic residues" evidence="1">
    <location>
        <begin position="213"/>
        <end position="244"/>
    </location>
</feature>
<keyword evidence="4" id="KW-1185">Reference proteome</keyword>
<feature type="compositionally biased region" description="Acidic residues" evidence="1">
    <location>
        <begin position="129"/>
        <end position="152"/>
    </location>
</feature>
<proteinExistence type="predicted"/>
<keyword evidence="2" id="KW-0732">Signal</keyword>
<evidence type="ECO:0000256" key="1">
    <source>
        <dbReference type="SAM" id="MobiDB-lite"/>
    </source>
</evidence>
<feature type="compositionally biased region" description="Polar residues" evidence="1">
    <location>
        <begin position="316"/>
        <end position="329"/>
    </location>
</feature>
<feature type="region of interest" description="Disordered" evidence="1">
    <location>
        <begin position="68"/>
        <end position="92"/>
    </location>
</feature>
<feature type="signal peptide" evidence="2">
    <location>
        <begin position="1"/>
        <end position="23"/>
    </location>
</feature>
<feature type="compositionally biased region" description="Polar residues" evidence="1">
    <location>
        <begin position="760"/>
        <end position="770"/>
    </location>
</feature>
<name>A0A4Q0A337_9FUNG</name>
<feature type="compositionally biased region" description="Basic and acidic residues" evidence="1">
    <location>
        <begin position="525"/>
        <end position="540"/>
    </location>
</feature>
<gene>
    <name evidence="3" type="ORF">BJ085DRAFT_41337</name>
</gene>
<evidence type="ECO:0000313" key="4">
    <source>
        <dbReference type="Proteomes" id="UP000268162"/>
    </source>
</evidence>
<feature type="chain" id="PRO_5020408686" evidence="2">
    <location>
        <begin position="24"/>
        <end position="783"/>
    </location>
</feature>
<feature type="region of interest" description="Disordered" evidence="1">
    <location>
        <begin position="520"/>
        <end position="541"/>
    </location>
</feature>
<feature type="compositionally biased region" description="Low complexity" evidence="1">
    <location>
        <begin position="407"/>
        <end position="417"/>
    </location>
</feature>
<feature type="compositionally biased region" description="Low complexity" evidence="1">
    <location>
        <begin position="69"/>
        <end position="80"/>
    </location>
</feature>
<feature type="region of interest" description="Disordered" evidence="1">
    <location>
        <begin position="213"/>
        <end position="279"/>
    </location>
</feature>
<evidence type="ECO:0000256" key="2">
    <source>
        <dbReference type="SAM" id="SignalP"/>
    </source>
</evidence>
<dbReference type="Proteomes" id="UP000268162">
    <property type="component" value="Unassembled WGS sequence"/>
</dbReference>
<sequence length="783" mass="85553">MVASTPRILIGLVGLALLQVASAASIPSNKIFMPFLATADAKIWLGEAMPSDVNNLYIVGFGDYQPLLPADTPDPSSSSAESEESVPESIQPKAKAVVGIDAAIQTDDFESIRAEVQESENVAEASDPQAEEEEGEDDEPSTEKEEEEEEEVLSASDHIEWTGVLSKNGRQYRCKAGFCILETDKNGQERSRGYLTLVDDQDNVLLSTLPMDAEDQDEEEESNLVEGEIYLDETATESEPDMDAESPAGRTSFQANSLEGEVHPSNQIPASIPVPNNQQTTASLDNLQKELTDYMEEIASSSENGSDIGRVLPQSMEFNDSNYSPTESVNRADGNNDETIPPVGTQGAWNNGRPLPCSPTLHSKTTAQDTSVSNSADNGKHVGFNSPVVTGFIPPRQVSESTKDSTSSVPVEQSQSPVEVTYFNEPDELLAEEEQLRGTNSYLDAEKTHVPNKVISDSASFVQDRGMASTDSHSMSVESFLQPFGSKQLKRTPTSFVQDRGTPATPDQDLSLEAFLQPLKNTASENDRPPVVEEKTEHSIQEQPLSVEAFLQPLKTTATENDRPLSVQDKTELSVQEQALPVESFLQPPKNTVAENDHSSFVEDKTELSTQGPPLPVEYIFQSPWNRETESVFVPSQQDMNEDFTPVNQDLPMQTSLNSHWTIPAPNVPVHSISLNQAATESISEVIPVNDSPNHAPYPSNQAPTIPPFANVEQFTGAYTMPVPVPSNANGPWIRPSPVSSQGTGYSFQDPHPNNMDRPSVNSHITNQPFYLQLPERLNDKEP</sequence>
<protein>
    <submittedName>
        <fullName evidence="3">Uncharacterized protein</fullName>
    </submittedName>
</protein>
<feature type="region of interest" description="Disordered" evidence="1">
    <location>
        <begin position="315"/>
        <end position="417"/>
    </location>
</feature>
<feature type="region of interest" description="Disordered" evidence="1">
    <location>
        <begin position="117"/>
        <end position="155"/>
    </location>
</feature>
<evidence type="ECO:0000313" key="3">
    <source>
        <dbReference type="EMBL" id="RKP39981.1"/>
    </source>
</evidence>
<feature type="compositionally biased region" description="Polar residues" evidence="1">
    <location>
        <begin position="360"/>
        <end position="377"/>
    </location>
</feature>